<dbReference type="InterPro" id="IPR029069">
    <property type="entry name" value="HotDog_dom_sf"/>
</dbReference>
<dbReference type="InterPro" id="IPR008927">
    <property type="entry name" value="6-PGluconate_DH-like_C_sf"/>
</dbReference>
<comment type="catalytic activity">
    <reaction evidence="7">
        <text>carnitine + NAD(+) = 3-dehydrocarnitine + NADH + H(+)</text>
        <dbReference type="Rhea" id="RHEA:19265"/>
        <dbReference type="ChEBI" id="CHEBI:15378"/>
        <dbReference type="ChEBI" id="CHEBI:17126"/>
        <dbReference type="ChEBI" id="CHEBI:57540"/>
        <dbReference type="ChEBI" id="CHEBI:57885"/>
        <dbReference type="ChEBI" id="CHEBI:57945"/>
        <dbReference type="EC" id="1.1.1.108"/>
    </reaction>
</comment>
<dbReference type="HAMAP" id="MF_02129">
    <property type="entry name" value="L_carnitine_dehydrog"/>
    <property type="match status" value="1"/>
</dbReference>
<feature type="region of interest" description="Disordered" evidence="8">
    <location>
        <begin position="474"/>
        <end position="498"/>
    </location>
</feature>
<comment type="caution">
    <text evidence="11">The sequence shown here is derived from an EMBL/GenBank/DDBJ whole genome shotgun (WGS) entry which is preliminary data.</text>
</comment>
<gene>
    <name evidence="11" type="ORF">DFP88_10636</name>
</gene>
<dbReference type="Gene3D" id="3.40.50.720">
    <property type="entry name" value="NAD(P)-binding Rossmann-like Domain"/>
    <property type="match status" value="1"/>
</dbReference>
<dbReference type="PANTHER" id="PTHR48075">
    <property type="entry name" value="3-HYDROXYACYL-COA DEHYDROGENASE FAMILY PROTEIN"/>
    <property type="match status" value="1"/>
</dbReference>
<feature type="domain" description="3-hydroxyacyl-CoA dehydrogenase C-terminal" evidence="9">
    <location>
        <begin position="188"/>
        <end position="254"/>
    </location>
</feature>
<comment type="similarity">
    <text evidence="7">Belongs to the 3-hydroxyacyl-CoA dehydrogenase family. L-carnitine dehydrogenase subfamily.</text>
</comment>
<comment type="subcellular location">
    <subcellularLocation>
        <location evidence="1 7">Cytoplasm</location>
    </subcellularLocation>
</comment>
<dbReference type="InterPro" id="IPR006108">
    <property type="entry name" value="3HC_DH_C"/>
</dbReference>
<protein>
    <recommendedName>
        <fullName evidence="7">L-carnitine dehydrogenase</fullName>
        <shortName evidence="7">CDH</shortName>
        <shortName evidence="7">L-CDH</shortName>
        <ecNumber evidence="7">1.1.1.108</ecNumber>
    </recommendedName>
</protein>
<keyword evidence="5 7" id="KW-0560">Oxidoreductase</keyword>
<name>A0A318T4B4_9RHOB</name>
<dbReference type="SUPFAM" id="SSF51735">
    <property type="entry name" value="NAD(P)-binding Rossmann-fold domains"/>
    <property type="match status" value="1"/>
</dbReference>
<dbReference type="Gene3D" id="1.10.1040.10">
    <property type="entry name" value="N-(1-d-carboxylethyl)-l-norvaline Dehydrogenase, domain 2"/>
    <property type="match status" value="1"/>
</dbReference>
<comment type="subunit">
    <text evidence="3 7">Homodimer.</text>
</comment>
<evidence type="ECO:0000256" key="2">
    <source>
        <dbReference type="ARBA" id="ARBA00004855"/>
    </source>
</evidence>
<evidence type="ECO:0000313" key="11">
    <source>
        <dbReference type="EMBL" id="PYE81358.1"/>
    </source>
</evidence>
<keyword evidence="6 7" id="KW-0520">NAD</keyword>
<evidence type="ECO:0000256" key="5">
    <source>
        <dbReference type="ARBA" id="ARBA00023002"/>
    </source>
</evidence>
<feature type="domain" description="3-hydroxyacyl-CoA dehydrogenase NAD binding" evidence="10">
    <location>
        <begin position="7"/>
        <end position="183"/>
    </location>
</feature>
<dbReference type="InterPro" id="IPR026578">
    <property type="entry name" value="L-carnitine_dehydrogenase"/>
</dbReference>
<dbReference type="GO" id="GO:0005737">
    <property type="term" value="C:cytoplasm"/>
    <property type="evidence" value="ECO:0007669"/>
    <property type="project" value="UniProtKB-SubCell"/>
</dbReference>
<dbReference type="PANTHER" id="PTHR48075:SF5">
    <property type="entry name" value="3-HYDROXYBUTYRYL-COA DEHYDROGENASE"/>
    <property type="match status" value="1"/>
</dbReference>
<comment type="function">
    <text evidence="7">Catalyzes the NAD(+)-dependent oxidation of L-carnitine to 3-dehydrocarnitine.</text>
</comment>
<evidence type="ECO:0000256" key="7">
    <source>
        <dbReference type="HAMAP-Rule" id="MF_02129"/>
    </source>
</evidence>
<dbReference type="SUPFAM" id="SSF48179">
    <property type="entry name" value="6-phosphogluconate dehydrogenase C-terminal domain-like"/>
    <property type="match status" value="1"/>
</dbReference>
<dbReference type="InterPro" id="IPR036291">
    <property type="entry name" value="NAD(P)-bd_dom_sf"/>
</dbReference>
<keyword evidence="4 7" id="KW-0963">Cytoplasm</keyword>
<evidence type="ECO:0000259" key="9">
    <source>
        <dbReference type="Pfam" id="PF00725"/>
    </source>
</evidence>
<dbReference type="SUPFAM" id="SSF54637">
    <property type="entry name" value="Thioesterase/thiol ester dehydrase-isomerase"/>
    <property type="match status" value="1"/>
</dbReference>
<dbReference type="Gene3D" id="3.10.129.10">
    <property type="entry name" value="Hotdog Thioesterase"/>
    <property type="match status" value="1"/>
</dbReference>
<feature type="binding site" evidence="7">
    <location>
        <begin position="12"/>
        <end position="17"/>
    </location>
    <ligand>
        <name>NAD(+)</name>
        <dbReference type="ChEBI" id="CHEBI:57540"/>
    </ligand>
</feature>
<evidence type="ECO:0000256" key="1">
    <source>
        <dbReference type="ARBA" id="ARBA00004496"/>
    </source>
</evidence>
<organism evidence="11 12">
    <name type="scientific">Pseudoroseicyclus aestuarii</name>
    <dbReference type="NCBI Taxonomy" id="1795041"/>
    <lineage>
        <taxon>Bacteria</taxon>
        <taxon>Pseudomonadati</taxon>
        <taxon>Pseudomonadota</taxon>
        <taxon>Alphaproteobacteria</taxon>
        <taxon>Rhodobacterales</taxon>
        <taxon>Paracoccaceae</taxon>
        <taxon>Pseudoroseicyclus</taxon>
    </lineage>
</organism>
<keyword evidence="12" id="KW-1185">Reference proteome</keyword>
<dbReference type="RefSeq" id="WP_110815375.1">
    <property type="nucleotide sequence ID" value="NZ_QJTE01000006.1"/>
</dbReference>
<dbReference type="CDD" id="cd00586">
    <property type="entry name" value="4HBT"/>
    <property type="match status" value="1"/>
</dbReference>
<dbReference type="Proteomes" id="UP000248311">
    <property type="component" value="Unassembled WGS sequence"/>
</dbReference>
<accession>A0A318T4B4</accession>
<dbReference type="GO" id="GO:0070403">
    <property type="term" value="F:NAD+ binding"/>
    <property type="evidence" value="ECO:0007669"/>
    <property type="project" value="InterPro"/>
</dbReference>
<evidence type="ECO:0000313" key="12">
    <source>
        <dbReference type="Proteomes" id="UP000248311"/>
    </source>
</evidence>
<dbReference type="Pfam" id="PF13279">
    <property type="entry name" value="4HBT_2"/>
    <property type="match status" value="1"/>
</dbReference>
<dbReference type="EMBL" id="QJTE01000006">
    <property type="protein sequence ID" value="PYE81358.1"/>
    <property type="molecule type" value="Genomic_DNA"/>
</dbReference>
<dbReference type="Pfam" id="PF00725">
    <property type="entry name" value="3HCDH"/>
    <property type="match status" value="1"/>
</dbReference>
<dbReference type="OrthoDB" id="9803287at2"/>
<evidence type="ECO:0000256" key="4">
    <source>
        <dbReference type="ARBA" id="ARBA00022490"/>
    </source>
</evidence>
<evidence type="ECO:0000259" key="10">
    <source>
        <dbReference type="Pfam" id="PF02737"/>
    </source>
</evidence>
<dbReference type="NCBIfam" id="NF005716">
    <property type="entry name" value="PRK07531.1"/>
    <property type="match status" value="1"/>
</dbReference>
<reference evidence="11 12" key="1">
    <citation type="submission" date="2018-06" db="EMBL/GenBank/DDBJ databases">
        <title>Genomic Encyclopedia of Type Strains, Phase III (KMG-III): the genomes of soil and plant-associated and newly described type strains.</title>
        <authorList>
            <person name="Whitman W."/>
        </authorList>
    </citation>
    <scope>NUCLEOTIDE SEQUENCE [LARGE SCALE GENOMIC DNA]</scope>
    <source>
        <strain evidence="11 12">CECT 9025</strain>
    </source>
</reference>
<comment type="pathway">
    <text evidence="2 7">Amine and polyamine metabolism; carnitine metabolism.</text>
</comment>
<proteinExistence type="inferred from homology"/>
<dbReference type="UniPathway" id="UPA00117"/>
<dbReference type="GO" id="GO:0009437">
    <property type="term" value="P:carnitine metabolic process"/>
    <property type="evidence" value="ECO:0007669"/>
    <property type="project" value="UniProtKB-UniRule"/>
</dbReference>
<dbReference type="AlphaFoldDB" id="A0A318T4B4"/>
<dbReference type="InterPro" id="IPR013328">
    <property type="entry name" value="6PGD_dom2"/>
</dbReference>
<dbReference type="GO" id="GO:0047728">
    <property type="term" value="F:carnitine 3-dehydrogenase activity"/>
    <property type="evidence" value="ECO:0007669"/>
    <property type="project" value="UniProtKB-UniRule"/>
</dbReference>
<dbReference type="GO" id="GO:0006631">
    <property type="term" value="P:fatty acid metabolic process"/>
    <property type="evidence" value="ECO:0007669"/>
    <property type="project" value="InterPro"/>
</dbReference>
<dbReference type="EC" id="1.1.1.108" evidence="7"/>
<evidence type="ECO:0000256" key="6">
    <source>
        <dbReference type="ARBA" id="ARBA00023027"/>
    </source>
</evidence>
<sequence length="498" mass="54514">MSQIITKAACIGGGVIGGGWIARFALSGIDVAVHDPHPEARRIVEEVLEGARRAWDRMLSVPRGPEGRVTFHDTLAEAVADADYIQESVPERLDLKHKVFAAIEAAARPEALIGSSTSGFKPSELQAGMTHPERLFVAHPFNPVYLVPLVELVGSPASDEAALTRAAEIQREIGMHPLRVRKEIDAHIGDRLLEAVWRESLWLVKDDVATTEEIDDVIRYSFGLRWAQMGLFETYRIAGGEAGMKHFIEQFGPALEWPWTKLMDVPEMTDALATKIGDQSDAQSGQHSLRELERIRDDNLIGIFQALKQNDWGAGQTLSAMEARMRDRAVPAEAPDPAAPLALHRATVPAEWLDYNGHMTEHRYLQVFGDATDAFLAHIGMDAGYMGAGRSVYTVESHLRHLAETGPGTALTVRTTVLGHDAKRIRIHHEMVDAAGQVQATAEHMLMHVDTKAGRAAPMEAPLTDRLAALSPGQRGIAAPGHAGRPIRDIGWPEPEAE</sequence>
<evidence type="ECO:0000256" key="8">
    <source>
        <dbReference type="SAM" id="MobiDB-lite"/>
    </source>
</evidence>
<dbReference type="Pfam" id="PF02737">
    <property type="entry name" value="3HCDH_N"/>
    <property type="match status" value="1"/>
</dbReference>
<evidence type="ECO:0000256" key="3">
    <source>
        <dbReference type="ARBA" id="ARBA00011738"/>
    </source>
</evidence>
<dbReference type="InterPro" id="IPR006176">
    <property type="entry name" value="3-OHacyl-CoA_DH_NAD-bd"/>
</dbReference>